<accession>J9F4D5</accession>
<organism evidence="1">
    <name type="scientific">gut metagenome</name>
    <dbReference type="NCBI Taxonomy" id="749906"/>
    <lineage>
        <taxon>unclassified sequences</taxon>
        <taxon>metagenomes</taxon>
        <taxon>organismal metagenomes</taxon>
    </lineage>
</organism>
<proteinExistence type="predicted"/>
<dbReference type="EMBL" id="AMCI01009518">
    <property type="protein sequence ID" value="EJW89373.1"/>
    <property type="molecule type" value="Genomic_DNA"/>
</dbReference>
<protein>
    <submittedName>
        <fullName evidence="1">Transposase, IS4 family protein</fullName>
    </submittedName>
</protein>
<gene>
    <name evidence="1" type="ORF">EVA_22520</name>
</gene>
<feature type="non-terminal residue" evidence="1">
    <location>
        <position position="1"/>
    </location>
</feature>
<sequence length="80" mass="9490">KFRADCGSYSEDVVKVVSEHSEQFYLRASNCQSRLETFEKCKDWRPVEINFEQLEVASFDFDDFMPEAGFRLVVQRQEIK</sequence>
<reference evidence="1" key="1">
    <citation type="journal article" date="2012" name="PLoS ONE">
        <title>Gene sets for utilization of primary and secondary nutrition supplies in the distal gut of endangered iberian lynx.</title>
        <authorList>
            <person name="Alcaide M."/>
            <person name="Messina E."/>
            <person name="Richter M."/>
            <person name="Bargiela R."/>
            <person name="Peplies J."/>
            <person name="Huws S.A."/>
            <person name="Newbold C.J."/>
            <person name="Golyshin P.N."/>
            <person name="Simon M.A."/>
            <person name="Lopez G."/>
            <person name="Yakimov M.M."/>
            <person name="Ferrer M."/>
        </authorList>
    </citation>
    <scope>NUCLEOTIDE SEQUENCE</scope>
</reference>
<feature type="non-terminal residue" evidence="1">
    <location>
        <position position="80"/>
    </location>
</feature>
<evidence type="ECO:0000313" key="1">
    <source>
        <dbReference type="EMBL" id="EJW89373.1"/>
    </source>
</evidence>
<name>J9F4D5_9ZZZZ</name>
<dbReference type="AlphaFoldDB" id="J9F4D5"/>
<comment type="caution">
    <text evidence="1">The sequence shown here is derived from an EMBL/GenBank/DDBJ whole genome shotgun (WGS) entry which is preliminary data.</text>
</comment>